<dbReference type="Pfam" id="PF13692">
    <property type="entry name" value="Glyco_trans_1_4"/>
    <property type="match status" value="1"/>
</dbReference>
<reference evidence="2" key="1">
    <citation type="submission" date="2018-05" db="EMBL/GenBank/DDBJ databases">
        <authorList>
            <person name="Lanie J.A."/>
            <person name="Ng W.-L."/>
            <person name="Kazmierczak K.M."/>
            <person name="Andrzejewski T.M."/>
            <person name="Davidsen T.M."/>
            <person name="Wayne K.J."/>
            <person name="Tettelin H."/>
            <person name="Glass J.I."/>
            <person name="Rusch D."/>
            <person name="Podicherti R."/>
            <person name="Tsui H.-C.T."/>
            <person name="Winkler M.E."/>
        </authorList>
    </citation>
    <scope>NUCLEOTIDE SEQUENCE</scope>
</reference>
<organism evidence="2">
    <name type="scientific">marine metagenome</name>
    <dbReference type="NCBI Taxonomy" id="408172"/>
    <lineage>
        <taxon>unclassified sequences</taxon>
        <taxon>metagenomes</taxon>
        <taxon>ecological metagenomes</taxon>
    </lineage>
</organism>
<dbReference type="Pfam" id="PF13579">
    <property type="entry name" value="Glyco_trans_4_4"/>
    <property type="match status" value="1"/>
</dbReference>
<evidence type="ECO:0000313" key="2">
    <source>
        <dbReference type="EMBL" id="SUZ85628.1"/>
    </source>
</evidence>
<accession>A0A381R456</accession>
<name>A0A381R456_9ZZZZ</name>
<feature type="non-terminal residue" evidence="2">
    <location>
        <position position="1"/>
    </location>
</feature>
<feature type="domain" description="Glycosyltransferase subfamily 4-like N-terminal" evidence="1">
    <location>
        <begin position="25"/>
        <end position="161"/>
    </location>
</feature>
<proteinExistence type="predicted"/>
<dbReference type="Gene3D" id="3.40.50.2000">
    <property type="entry name" value="Glycogen Phosphorylase B"/>
    <property type="match status" value="2"/>
</dbReference>
<sequence length="371" mass="41861">VLLSASVARIGVICDREFLEPFDPRVWKEAKTLVEAGYEVEVITPHHETTIEELDGIRVICCRVNRFPFTTALRLFRAALRGGYDLLHCHEIDPLAYSLLLRPLTGRPVVWDCHEYYVPMKRELQGPLAGALVQLLLSIAVPRTDGVVTVDHKLVRLLGRWKTAIALPNYPRTADFMAGPSAPSDRIPRIIYAGSLTASRGIRKTLRAFRRLGERIEAELLIAGGFHDDRDFEAWCHDYCNRHGLRVKWLGWVDHRELAEVLQRCQVGLSLLQPVPRYECAMPTKIFEYMLCGLPVLATQSPVLRNFIDRTGCGATVDSTDPDAIAAAMEALLMSPDRQAMARRGQRIAKRCLTWEVRQGKLLALYARLLA</sequence>
<gene>
    <name evidence="2" type="ORF">METZ01_LOCUS38482</name>
</gene>
<dbReference type="AlphaFoldDB" id="A0A381R456"/>
<dbReference type="SUPFAM" id="SSF53756">
    <property type="entry name" value="UDP-Glycosyltransferase/glycogen phosphorylase"/>
    <property type="match status" value="1"/>
</dbReference>
<dbReference type="PANTHER" id="PTHR12526">
    <property type="entry name" value="GLYCOSYLTRANSFERASE"/>
    <property type="match status" value="1"/>
</dbReference>
<evidence type="ECO:0000259" key="1">
    <source>
        <dbReference type="Pfam" id="PF13579"/>
    </source>
</evidence>
<dbReference type="CDD" id="cd03794">
    <property type="entry name" value="GT4_WbuB-like"/>
    <property type="match status" value="1"/>
</dbReference>
<dbReference type="EMBL" id="UINC01001644">
    <property type="protein sequence ID" value="SUZ85628.1"/>
    <property type="molecule type" value="Genomic_DNA"/>
</dbReference>
<protein>
    <recommendedName>
        <fullName evidence="1">Glycosyltransferase subfamily 4-like N-terminal domain-containing protein</fullName>
    </recommendedName>
</protein>
<dbReference type="InterPro" id="IPR028098">
    <property type="entry name" value="Glyco_trans_4-like_N"/>
</dbReference>